<organism evidence="2 3">
    <name type="scientific">Sphaerobolus stellatus (strain SS14)</name>
    <dbReference type="NCBI Taxonomy" id="990650"/>
    <lineage>
        <taxon>Eukaryota</taxon>
        <taxon>Fungi</taxon>
        <taxon>Dikarya</taxon>
        <taxon>Basidiomycota</taxon>
        <taxon>Agaricomycotina</taxon>
        <taxon>Agaricomycetes</taxon>
        <taxon>Phallomycetidae</taxon>
        <taxon>Geastrales</taxon>
        <taxon>Sphaerobolaceae</taxon>
        <taxon>Sphaerobolus</taxon>
    </lineage>
</organism>
<proteinExistence type="predicted"/>
<dbReference type="OrthoDB" id="2755069at2759"/>
<accession>A0A0C9VKS8</accession>
<feature type="compositionally biased region" description="Low complexity" evidence="1">
    <location>
        <begin position="1"/>
        <end position="27"/>
    </location>
</feature>
<feature type="compositionally biased region" description="Polar residues" evidence="1">
    <location>
        <begin position="41"/>
        <end position="57"/>
    </location>
</feature>
<keyword evidence="3" id="KW-1185">Reference proteome</keyword>
<feature type="region of interest" description="Disordered" evidence="1">
    <location>
        <begin position="1"/>
        <end position="76"/>
    </location>
</feature>
<evidence type="ECO:0000256" key="1">
    <source>
        <dbReference type="SAM" id="MobiDB-lite"/>
    </source>
</evidence>
<name>A0A0C9VKS8_SPHS4</name>
<evidence type="ECO:0000313" key="3">
    <source>
        <dbReference type="Proteomes" id="UP000054279"/>
    </source>
</evidence>
<dbReference type="AlphaFoldDB" id="A0A0C9VKS8"/>
<dbReference type="Proteomes" id="UP000054279">
    <property type="component" value="Unassembled WGS sequence"/>
</dbReference>
<sequence>MPNTASKNTTKAKAATSKKTVSGSSSKRQAKQQAVGKNPLRPSQVQNTYSDEQSLISAHQKDPVQRGVRTLSPNAEQEAEAARVKAMEEELERLRAQVKSQVNNAPQEKKKVCMIPKPPGEYGKDYQLIVAMGLESNKPKYTCILKQPPEKKIYVLLKARKIEPYLKRFNGDWATADIMKQALHSFRFSSRRQDTNNSDDNGEDGEDEEEPENSDEEEENVEYQSECDEED</sequence>
<gene>
    <name evidence="2" type="ORF">M422DRAFT_48306</name>
</gene>
<protein>
    <submittedName>
        <fullName evidence="2">Uncharacterized protein</fullName>
    </submittedName>
</protein>
<feature type="region of interest" description="Disordered" evidence="1">
    <location>
        <begin position="187"/>
        <end position="231"/>
    </location>
</feature>
<dbReference type="EMBL" id="KN837131">
    <property type="protein sequence ID" value="KIJ42297.1"/>
    <property type="molecule type" value="Genomic_DNA"/>
</dbReference>
<feature type="compositionally biased region" description="Acidic residues" evidence="1">
    <location>
        <begin position="200"/>
        <end position="231"/>
    </location>
</feature>
<reference evidence="2 3" key="1">
    <citation type="submission" date="2014-06" db="EMBL/GenBank/DDBJ databases">
        <title>Evolutionary Origins and Diversification of the Mycorrhizal Mutualists.</title>
        <authorList>
            <consortium name="DOE Joint Genome Institute"/>
            <consortium name="Mycorrhizal Genomics Consortium"/>
            <person name="Kohler A."/>
            <person name="Kuo A."/>
            <person name="Nagy L.G."/>
            <person name="Floudas D."/>
            <person name="Copeland A."/>
            <person name="Barry K.W."/>
            <person name="Cichocki N."/>
            <person name="Veneault-Fourrey C."/>
            <person name="LaButti K."/>
            <person name="Lindquist E.A."/>
            <person name="Lipzen A."/>
            <person name="Lundell T."/>
            <person name="Morin E."/>
            <person name="Murat C."/>
            <person name="Riley R."/>
            <person name="Ohm R."/>
            <person name="Sun H."/>
            <person name="Tunlid A."/>
            <person name="Henrissat B."/>
            <person name="Grigoriev I.V."/>
            <person name="Hibbett D.S."/>
            <person name="Martin F."/>
        </authorList>
    </citation>
    <scope>NUCLEOTIDE SEQUENCE [LARGE SCALE GENOMIC DNA]</scope>
    <source>
        <strain evidence="2 3">SS14</strain>
    </source>
</reference>
<evidence type="ECO:0000313" key="2">
    <source>
        <dbReference type="EMBL" id="KIJ42297.1"/>
    </source>
</evidence>
<dbReference type="HOGENOM" id="CLU_1200468_0_0_1"/>